<dbReference type="InterPro" id="IPR011965">
    <property type="entry name" value="PaaX_trns_reg"/>
</dbReference>
<feature type="domain" description="Transcriptional repressor PaaX-like N-terminal" evidence="1">
    <location>
        <begin position="37"/>
        <end position="103"/>
    </location>
</feature>
<sequence>MRMRKRYTYTPSVTEGAWAEAGDVDLPRFQVGAPPQHLITTLLGDYWISRPEQLPSAALVRLAEEFGVSAVAARAALSRLARRELLESSKVGRRTYYRLTDQAAAVLLNGRQRIMSFGLDQGAWDGAWVVAAFSISEEQRDLRHALRSRLRWLGFAPLYDGLWVSPTADAGDAAAVLAELEVPTSTIFRAQPLDLAGMRTPQEAWDFDQLRRTYEGFAAQYSPLLVRVRKGAVSASEALVARTGIMDTWRTFPNHDPDLPAELLPADWPRSAARDVFVEIYDTLGPLAEFRVKQIVAEFDPSLAELVAHHRTSLILAPR</sequence>
<dbReference type="Gene3D" id="3.30.70.2650">
    <property type="match status" value="1"/>
</dbReference>
<dbReference type="Gene3D" id="1.10.10.10">
    <property type="entry name" value="Winged helix-like DNA-binding domain superfamily/Winged helix DNA-binding domain"/>
    <property type="match status" value="1"/>
</dbReference>
<dbReference type="InterPro" id="IPR048846">
    <property type="entry name" value="PaaX-like_central"/>
</dbReference>
<reference evidence="5" key="1">
    <citation type="journal article" date="2019" name="Int. J. Syst. Evol. Microbiol.">
        <title>The Global Catalogue of Microorganisms (GCM) 10K type strain sequencing project: providing services to taxonomists for standard genome sequencing and annotation.</title>
        <authorList>
            <consortium name="The Broad Institute Genomics Platform"/>
            <consortium name="The Broad Institute Genome Sequencing Center for Infectious Disease"/>
            <person name="Wu L."/>
            <person name="Ma J."/>
        </authorList>
    </citation>
    <scope>NUCLEOTIDE SEQUENCE [LARGE SCALE GENOMIC DNA]</scope>
    <source>
        <strain evidence="5">JCM 17326</strain>
    </source>
</reference>
<evidence type="ECO:0000313" key="5">
    <source>
        <dbReference type="Proteomes" id="UP001500630"/>
    </source>
</evidence>
<dbReference type="InterPro" id="IPR013225">
    <property type="entry name" value="PaaX_C"/>
</dbReference>
<dbReference type="PIRSF" id="PIRSF020623">
    <property type="entry name" value="PaaX"/>
    <property type="match status" value="1"/>
</dbReference>
<evidence type="ECO:0000259" key="2">
    <source>
        <dbReference type="Pfam" id="PF08223"/>
    </source>
</evidence>
<dbReference type="Pfam" id="PF07848">
    <property type="entry name" value="PaaX"/>
    <property type="match status" value="1"/>
</dbReference>
<dbReference type="SUPFAM" id="SSF46785">
    <property type="entry name" value="Winged helix' DNA-binding domain"/>
    <property type="match status" value="1"/>
</dbReference>
<dbReference type="EMBL" id="BAABDQ010000029">
    <property type="protein sequence ID" value="GAA3594842.1"/>
    <property type="molecule type" value="Genomic_DNA"/>
</dbReference>
<feature type="domain" description="Transcriptional repressor PaaX-like C-terminal" evidence="2">
    <location>
        <begin position="205"/>
        <end position="289"/>
    </location>
</feature>
<comment type="caution">
    <text evidence="4">The sequence shown here is derived from an EMBL/GenBank/DDBJ whole genome shotgun (WGS) entry which is preliminary data.</text>
</comment>
<protein>
    <submittedName>
        <fullName evidence="4">PaaX family transcriptional regulator C-terminal domain-containing protein</fullName>
    </submittedName>
</protein>
<evidence type="ECO:0000313" key="4">
    <source>
        <dbReference type="EMBL" id="GAA3594842.1"/>
    </source>
</evidence>
<feature type="domain" description="Transcriptional repressor PaaX-like central Cas2-like" evidence="3">
    <location>
        <begin position="123"/>
        <end position="193"/>
    </location>
</feature>
<keyword evidence="5" id="KW-1185">Reference proteome</keyword>
<gene>
    <name evidence="4" type="ORF">GCM10022419_092620</name>
</gene>
<dbReference type="InterPro" id="IPR012906">
    <property type="entry name" value="PaaX-like_N"/>
</dbReference>
<organism evidence="4 5">
    <name type="scientific">Nonomuraea rosea</name>
    <dbReference type="NCBI Taxonomy" id="638574"/>
    <lineage>
        <taxon>Bacteria</taxon>
        <taxon>Bacillati</taxon>
        <taxon>Actinomycetota</taxon>
        <taxon>Actinomycetes</taxon>
        <taxon>Streptosporangiales</taxon>
        <taxon>Streptosporangiaceae</taxon>
        <taxon>Nonomuraea</taxon>
    </lineage>
</organism>
<name>A0ABP6Z351_9ACTN</name>
<accession>A0ABP6Z351</accession>
<dbReference type="PANTHER" id="PTHR30319:SF1">
    <property type="entry name" value="TRANSCRIPTIONAL REPRESSOR PAAX"/>
    <property type="match status" value="1"/>
</dbReference>
<dbReference type="Proteomes" id="UP001500630">
    <property type="component" value="Unassembled WGS sequence"/>
</dbReference>
<evidence type="ECO:0000259" key="3">
    <source>
        <dbReference type="Pfam" id="PF20803"/>
    </source>
</evidence>
<evidence type="ECO:0000259" key="1">
    <source>
        <dbReference type="Pfam" id="PF07848"/>
    </source>
</evidence>
<dbReference type="InterPro" id="IPR036388">
    <property type="entry name" value="WH-like_DNA-bd_sf"/>
</dbReference>
<dbReference type="InterPro" id="IPR036390">
    <property type="entry name" value="WH_DNA-bd_sf"/>
</dbReference>
<dbReference type="Pfam" id="PF20803">
    <property type="entry name" value="PaaX_M"/>
    <property type="match status" value="1"/>
</dbReference>
<proteinExistence type="predicted"/>
<dbReference type="Gene3D" id="1.20.58.1460">
    <property type="match status" value="1"/>
</dbReference>
<dbReference type="PANTHER" id="PTHR30319">
    <property type="entry name" value="PHENYLACETIC ACID REGULATOR-RELATED TRANSCRIPTIONAL REPRESSOR"/>
    <property type="match status" value="1"/>
</dbReference>
<dbReference type="Pfam" id="PF08223">
    <property type="entry name" value="PaaX_C"/>
    <property type="match status" value="1"/>
</dbReference>